<dbReference type="FunFam" id="3.40.50.10490:FF:000026">
    <property type="entry name" value="28S ribosomal protein S2, mitochondrial"/>
    <property type="match status" value="1"/>
</dbReference>
<evidence type="ECO:0000256" key="2">
    <source>
        <dbReference type="ARBA" id="ARBA00006242"/>
    </source>
</evidence>
<dbReference type="GO" id="GO:0003735">
    <property type="term" value="F:structural constituent of ribosome"/>
    <property type="evidence" value="ECO:0007669"/>
    <property type="project" value="InterPro"/>
</dbReference>
<keyword evidence="5" id="KW-0687">Ribonucleoprotein</keyword>
<evidence type="ECO:0000256" key="7">
    <source>
        <dbReference type="ARBA" id="ARBA00071390"/>
    </source>
</evidence>
<evidence type="ECO:0000256" key="4">
    <source>
        <dbReference type="ARBA" id="ARBA00023128"/>
    </source>
</evidence>
<gene>
    <name evidence="9" type="ORF">g.32686</name>
</gene>
<reference evidence="9" key="1">
    <citation type="submission" date="2015-12" db="EMBL/GenBank/DDBJ databases">
        <title>De novo transcriptome assembly of four potential Pierce s Disease insect vectors from Arizona vineyards.</title>
        <authorList>
            <person name="Tassone E.E."/>
        </authorList>
    </citation>
    <scope>NUCLEOTIDE SEQUENCE</scope>
</reference>
<dbReference type="InterPro" id="IPR001865">
    <property type="entry name" value="Ribosomal_uS2"/>
</dbReference>
<dbReference type="CDD" id="cd01425">
    <property type="entry name" value="RPS2"/>
    <property type="match status" value="1"/>
</dbReference>
<dbReference type="NCBIfam" id="TIGR01011">
    <property type="entry name" value="rpsB_bact"/>
    <property type="match status" value="1"/>
</dbReference>
<evidence type="ECO:0000256" key="5">
    <source>
        <dbReference type="ARBA" id="ARBA00023274"/>
    </source>
</evidence>
<dbReference type="GO" id="GO:0005743">
    <property type="term" value="C:mitochondrial inner membrane"/>
    <property type="evidence" value="ECO:0007669"/>
    <property type="project" value="UniProtKB-ARBA"/>
</dbReference>
<dbReference type="InterPro" id="IPR023591">
    <property type="entry name" value="Ribosomal_uS2_flav_dom_sf"/>
</dbReference>
<evidence type="ECO:0000313" key="9">
    <source>
        <dbReference type="EMBL" id="JAS24588.1"/>
    </source>
</evidence>
<evidence type="ECO:0000256" key="6">
    <source>
        <dbReference type="ARBA" id="ARBA00059792"/>
    </source>
</evidence>
<name>A0A1B6DFW9_9HEMI</name>
<evidence type="ECO:0000256" key="1">
    <source>
        <dbReference type="ARBA" id="ARBA00004173"/>
    </source>
</evidence>
<keyword evidence="3" id="KW-0689">Ribosomal protein</keyword>
<dbReference type="GO" id="GO:0005763">
    <property type="term" value="C:mitochondrial small ribosomal subunit"/>
    <property type="evidence" value="ECO:0007669"/>
    <property type="project" value="UniProtKB-ARBA"/>
</dbReference>
<dbReference type="PANTHER" id="PTHR12534">
    <property type="entry name" value="30S RIBOSOMAL PROTEIN S2 PROKARYOTIC AND ORGANELLAR"/>
    <property type="match status" value="1"/>
</dbReference>
<dbReference type="GO" id="GO:0006412">
    <property type="term" value="P:translation"/>
    <property type="evidence" value="ECO:0007669"/>
    <property type="project" value="InterPro"/>
</dbReference>
<dbReference type="EMBL" id="GEDC01012710">
    <property type="protein sequence ID" value="JAS24588.1"/>
    <property type="molecule type" value="Transcribed_RNA"/>
</dbReference>
<accession>A0A1B6DFW9</accession>
<sequence>MAVLPLLFRSVLSLRKSKVSSFSLQCIKNDEILKRHLITRLNYSTEILPESKIDYRSEDEGVKELLNPINHRDFFGVKNLVSVKDLFDARVHYGHKEGSLDDRMRPFIYGTRLGHLIFDLDKTLDLLHQALNIVANIAYRDGIILFISQSPQNSHLIETTAKECGEFAHTRVWRQGMFTNSTMLFGAITRLPDLVIVLNTLTTVLEEHRGVVESSKMLIPTVGIVDTNCNPNLITYPIPGNDDTPCAIRLYCRLFKEAILKGKEHRKKVLSEINN</sequence>
<dbReference type="PRINTS" id="PR00395">
    <property type="entry name" value="RIBOSOMALS2"/>
</dbReference>
<organism evidence="9">
    <name type="scientific">Clastoptera arizonana</name>
    <name type="common">Arizona spittle bug</name>
    <dbReference type="NCBI Taxonomy" id="38151"/>
    <lineage>
        <taxon>Eukaryota</taxon>
        <taxon>Metazoa</taxon>
        <taxon>Ecdysozoa</taxon>
        <taxon>Arthropoda</taxon>
        <taxon>Hexapoda</taxon>
        <taxon>Insecta</taxon>
        <taxon>Pterygota</taxon>
        <taxon>Neoptera</taxon>
        <taxon>Paraneoptera</taxon>
        <taxon>Hemiptera</taxon>
        <taxon>Auchenorrhyncha</taxon>
        <taxon>Cercopoidea</taxon>
        <taxon>Clastopteridae</taxon>
        <taxon>Clastoptera</taxon>
    </lineage>
</organism>
<proteinExistence type="inferred from homology"/>
<dbReference type="Gene3D" id="3.40.50.10490">
    <property type="entry name" value="Glucose-6-phosphate isomerase like protein, domain 1"/>
    <property type="match status" value="1"/>
</dbReference>
<dbReference type="SUPFAM" id="SSF52313">
    <property type="entry name" value="Ribosomal protein S2"/>
    <property type="match status" value="1"/>
</dbReference>
<dbReference type="Pfam" id="PF00318">
    <property type="entry name" value="Ribosomal_S2"/>
    <property type="match status" value="1"/>
</dbReference>
<dbReference type="AlphaFoldDB" id="A0A1B6DFW9"/>
<dbReference type="PANTHER" id="PTHR12534:SF0">
    <property type="entry name" value="SMALL RIBOSOMAL SUBUNIT PROTEIN US2M"/>
    <property type="match status" value="1"/>
</dbReference>
<dbReference type="InterPro" id="IPR005706">
    <property type="entry name" value="Ribosomal_uS2_bac/mit/plastid"/>
</dbReference>
<evidence type="ECO:0000256" key="3">
    <source>
        <dbReference type="ARBA" id="ARBA00022980"/>
    </source>
</evidence>
<comment type="function">
    <text evidence="6">Required for mitoribosome formation and stability, and mitochondrial translation.</text>
</comment>
<evidence type="ECO:0000256" key="8">
    <source>
        <dbReference type="ARBA" id="ARBA00083109"/>
    </source>
</evidence>
<comment type="similarity">
    <text evidence="2">Belongs to the universal ribosomal protein uS2 family.</text>
</comment>
<dbReference type="HAMAP" id="MF_00291_B">
    <property type="entry name" value="Ribosomal_uS2_B"/>
    <property type="match status" value="1"/>
</dbReference>
<protein>
    <recommendedName>
        <fullName evidence="7">Small ribosomal subunit protein uS2m</fullName>
    </recommendedName>
    <alternativeName>
        <fullName evidence="8">28S ribosomal protein S2, mitochondrial</fullName>
    </alternativeName>
</protein>
<comment type="subcellular location">
    <subcellularLocation>
        <location evidence="1">Mitochondrion</location>
    </subcellularLocation>
</comment>
<keyword evidence="4" id="KW-0496">Mitochondrion</keyword>